<keyword evidence="10 14" id="KW-0408">Iron</keyword>
<evidence type="ECO:0000256" key="4">
    <source>
        <dbReference type="ARBA" id="ARBA00012045"/>
    </source>
</evidence>
<dbReference type="Gene3D" id="1.10.1670.10">
    <property type="entry name" value="Helix-hairpin-Helix base-excision DNA repair enzymes (C-terminal)"/>
    <property type="match status" value="1"/>
</dbReference>
<name>A0A7X1ZE00_9PROT</name>
<evidence type="ECO:0000256" key="9">
    <source>
        <dbReference type="ARBA" id="ARBA00022801"/>
    </source>
</evidence>
<dbReference type="SMART" id="SM00478">
    <property type="entry name" value="ENDO3c"/>
    <property type="match status" value="1"/>
</dbReference>
<dbReference type="EC" id="3.2.2.31" evidence="4 14"/>
<evidence type="ECO:0000313" key="17">
    <source>
        <dbReference type="Proteomes" id="UP000434582"/>
    </source>
</evidence>
<dbReference type="Gene3D" id="3.90.79.10">
    <property type="entry name" value="Nucleoside Triphosphate Pyrophosphohydrolase"/>
    <property type="match status" value="1"/>
</dbReference>
<dbReference type="SUPFAM" id="SSF55811">
    <property type="entry name" value="Nudix"/>
    <property type="match status" value="1"/>
</dbReference>
<dbReference type="InterPro" id="IPR029119">
    <property type="entry name" value="MutY_C"/>
</dbReference>
<dbReference type="OrthoDB" id="9802365at2"/>
<organism evidence="16 17">
    <name type="scientific">Roseospira navarrensis</name>
    <dbReference type="NCBI Taxonomy" id="140058"/>
    <lineage>
        <taxon>Bacteria</taxon>
        <taxon>Pseudomonadati</taxon>
        <taxon>Pseudomonadota</taxon>
        <taxon>Alphaproteobacteria</taxon>
        <taxon>Rhodospirillales</taxon>
        <taxon>Rhodospirillaceae</taxon>
        <taxon>Roseospira</taxon>
    </lineage>
</organism>
<keyword evidence="12" id="KW-0234">DNA repair</keyword>
<dbReference type="PANTHER" id="PTHR42944">
    <property type="entry name" value="ADENINE DNA GLYCOSYLASE"/>
    <property type="match status" value="1"/>
</dbReference>
<dbReference type="InterPro" id="IPR003265">
    <property type="entry name" value="HhH-GPD_domain"/>
</dbReference>
<keyword evidence="11" id="KW-0411">Iron-sulfur</keyword>
<dbReference type="EMBL" id="WIVE01000026">
    <property type="protein sequence ID" value="MQX36800.1"/>
    <property type="molecule type" value="Genomic_DNA"/>
</dbReference>
<accession>A0A7X1ZE00</accession>
<dbReference type="PROSITE" id="PS00764">
    <property type="entry name" value="ENDONUCLEASE_III_1"/>
    <property type="match status" value="1"/>
</dbReference>
<comment type="similarity">
    <text evidence="3 14">Belongs to the Nth/MutY family.</text>
</comment>
<dbReference type="GO" id="GO:0032357">
    <property type="term" value="F:oxidized purine DNA binding"/>
    <property type="evidence" value="ECO:0007669"/>
    <property type="project" value="TreeGrafter"/>
</dbReference>
<dbReference type="InterPro" id="IPR015797">
    <property type="entry name" value="NUDIX_hydrolase-like_dom_sf"/>
</dbReference>
<protein>
    <recommendedName>
        <fullName evidence="5 14">Adenine DNA glycosylase</fullName>
        <ecNumber evidence="4 14">3.2.2.31</ecNumber>
    </recommendedName>
</protein>
<comment type="caution">
    <text evidence="16">The sequence shown here is derived from an EMBL/GenBank/DDBJ whole genome shotgun (WGS) entry which is preliminary data.</text>
</comment>
<gene>
    <name evidence="16" type="primary">mutY</name>
    <name evidence="16" type="ORF">GHC57_09755</name>
</gene>
<dbReference type="Pfam" id="PF10576">
    <property type="entry name" value="EndIII_4Fe-2S"/>
    <property type="match status" value="1"/>
</dbReference>
<evidence type="ECO:0000256" key="2">
    <source>
        <dbReference type="ARBA" id="ARBA00002933"/>
    </source>
</evidence>
<evidence type="ECO:0000256" key="3">
    <source>
        <dbReference type="ARBA" id="ARBA00008343"/>
    </source>
</evidence>
<dbReference type="GO" id="GO:0034039">
    <property type="term" value="F:8-oxo-7,8-dihydroguanine DNA N-glycosylase activity"/>
    <property type="evidence" value="ECO:0007669"/>
    <property type="project" value="TreeGrafter"/>
</dbReference>
<dbReference type="FunFam" id="1.10.340.30:FF:000002">
    <property type="entry name" value="Adenine DNA glycosylase"/>
    <property type="match status" value="1"/>
</dbReference>
<evidence type="ECO:0000256" key="8">
    <source>
        <dbReference type="ARBA" id="ARBA00022763"/>
    </source>
</evidence>
<dbReference type="CDD" id="cd03431">
    <property type="entry name" value="NUDIX_DNA_Glycosylase_C-MutY"/>
    <property type="match status" value="1"/>
</dbReference>
<dbReference type="GO" id="GO:0006298">
    <property type="term" value="P:mismatch repair"/>
    <property type="evidence" value="ECO:0007669"/>
    <property type="project" value="TreeGrafter"/>
</dbReference>
<keyword evidence="8 14" id="KW-0227">DNA damage</keyword>
<dbReference type="InterPro" id="IPR011257">
    <property type="entry name" value="DNA_glycosylase"/>
</dbReference>
<keyword evidence="9" id="KW-0378">Hydrolase</keyword>
<dbReference type="GO" id="GO:0051539">
    <property type="term" value="F:4 iron, 4 sulfur cluster binding"/>
    <property type="evidence" value="ECO:0007669"/>
    <property type="project" value="UniProtKB-UniRule"/>
</dbReference>
<dbReference type="PANTHER" id="PTHR42944:SF1">
    <property type="entry name" value="ADENINE DNA GLYCOSYLASE"/>
    <property type="match status" value="1"/>
</dbReference>
<evidence type="ECO:0000313" key="16">
    <source>
        <dbReference type="EMBL" id="MQX36800.1"/>
    </source>
</evidence>
<evidence type="ECO:0000256" key="11">
    <source>
        <dbReference type="ARBA" id="ARBA00023014"/>
    </source>
</evidence>
<sequence>MARRAAAPPAIDRPDPDTAADLGARVLAWYDRDRRDLPWRARPGERPDPYAVWLSEIMLQQTTVAAVKPYYARFLDRWPTVEALAAAEDDAVMTAWAGLGYYARARNLLKCARAVTDHHGGRFPDTEEGLRVLPGVGAYTAAAIASICFGRHAVVVDGNVERVMARLFAVEEPLPAAKPILRAFADALTPIERAGDHAQAVMDLGATLCTPRSPACGLCPWRDACRGRRAGLAEHLPMKTPKAERPTRRAVMFWVQRRDGALLLRQRPATGLLGGMMELPSTPWEAVPMPDPARAVADAAPLPLDDWKALPGLVAHTFTHFHLELQVVMARVGANPRVRGIWVPLERLDEHALPTVMRKAIHHALTRGF</sequence>
<dbReference type="SUPFAM" id="SSF48150">
    <property type="entry name" value="DNA-glycosylase"/>
    <property type="match status" value="1"/>
</dbReference>
<comment type="cofactor">
    <cofactor evidence="14">
        <name>[4Fe-4S] cluster</name>
        <dbReference type="ChEBI" id="CHEBI:49883"/>
    </cofactor>
    <text evidence="14">Binds 1 [4Fe-4S] cluster.</text>
</comment>
<dbReference type="InterPro" id="IPR004035">
    <property type="entry name" value="Endouclease-III_FeS-bd_BS"/>
</dbReference>
<evidence type="ECO:0000256" key="7">
    <source>
        <dbReference type="ARBA" id="ARBA00022723"/>
    </source>
</evidence>
<comment type="function">
    <text evidence="2">Adenine glycosylase active on G-A mispairs. MutY also corrects error-prone DNA synthesis past GO lesions which are due to the oxidatively damaged form of guanine: 7,8-dihydro-8-oxoguanine (8-oxo-dGTP).</text>
</comment>
<evidence type="ECO:0000256" key="1">
    <source>
        <dbReference type="ARBA" id="ARBA00000843"/>
    </source>
</evidence>
<reference evidence="16 17" key="1">
    <citation type="submission" date="2019-10" db="EMBL/GenBank/DDBJ databases">
        <title>Draft whole-genome sequence of the purple nonsulfur photosynthetic bacterium Roseospira navarrensis DSM 15114.</title>
        <authorList>
            <person name="Kyndt J.A."/>
            <person name="Meyer T.E."/>
        </authorList>
    </citation>
    <scope>NUCLEOTIDE SEQUENCE [LARGE SCALE GENOMIC DNA]</scope>
    <source>
        <strain evidence="16 17">DSM 15114</strain>
    </source>
</reference>
<keyword evidence="17" id="KW-1185">Reference proteome</keyword>
<evidence type="ECO:0000256" key="10">
    <source>
        <dbReference type="ARBA" id="ARBA00023004"/>
    </source>
</evidence>
<evidence type="ECO:0000256" key="12">
    <source>
        <dbReference type="ARBA" id="ARBA00023204"/>
    </source>
</evidence>
<evidence type="ECO:0000256" key="6">
    <source>
        <dbReference type="ARBA" id="ARBA00022485"/>
    </source>
</evidence>
<evidence type="ECO:0000256" key="14">
    <source>
        <dbReference type="RuleBase" id="RU365096"/>
    </source>
</evidence>
<evidence type="ECO:0000256" key="5">
    <source>
        <dbReference type="ARBA" id="ARBA00022023"/>
    </source>
</evidence>
<dbReference type="Pfam" id="PF00730">
    <property type="entry name" value="HhH-GPD"/>
    <property type="match status" value="1"/>
</dbReference>
<feature type="domain" description="HhH-GPD" evidence="15">
    <location>
        <begin position="58"/>
        <end position="207"/>
    </location>
</feature>
<keyword evidence="13 14" id="KW-0326">Glycosidase</keyword>
<dbReference type="GO" id="GO:0046872">
    <property type="term" value="F:metal ion binding"/>
    <property type="evidence" value="ECO:0007669"/>
    <property type="project" value="UniProtKB-UniRule"/>
</dbReference>
<dbReference type="GO" id="GO:0000701">
    <property type="term" value="F:purine-specific mismatch base pair DNA N-glycosylase activity"/>
    <property type="evidence" value="ECO:0007669"/>
    <property type="project" value="UniProtKB-EC"/>
</dbReference>
<dbReference type="Pfam" id="PF14815">
    <property type="entry name" value="NUDIX_4"/>
    <property type="match status" value="1"/>
</dbReference>
<dbReference type="CDD" id="cd00056">
    <property type="entry name" value="ENDO3c"/>
    <property type="match status" value="1"/>
</dbReference>
<dbReference type="RefSeq" id="WP_153343624.1">
    <property type="nucleotide sequence ID" value="NZ_WIVE01000026.1"/>
</dbReference>
<evidence type="ECO:0000256" key="13">
    <source>
        <dbReference type="ARBA" id="ARBA00023295"/>
    </source>
</evidence>
<keyword evidence="7" id="KW-0479">Metal-binding</keyword>
<dbReference type="NCBIfam" id="TIGR01084">
    <property type="entry name" value="mutY"/>
    <property type="match status" value="1"/>
</dbReference>
<dbReference type="Gene3D" id="1.10.340.30">
    <property type="entry name" value="Hypothetical protein, domain 2"/>
    <property type="match status" value="1"/>
</dbReference>
<dbReference type="Proteomes" id="UP000434582">
    <property type="component" value="Unassembled WGS sequence"/>
</dbReference>
<evidence type="ECO:0000259" key="15">
    <source>
        <dbReference type="SMART" id="SM00478"/>
    </source>
</evidence>
<proteinExistence type="inferred from homology"/>
<dbReference type="InterPro" id="IPR005760">
    <property type="entry name" value="A/G_AdeGlyc_MutY"/>
</dbReference>
<comment type="catalytic activity">
    <reaction evidence="1 14">
        <text>Hydrolyzes free adenine bases from 7,8-dihydro-8-oxoguanine:adenine mismatched double-stranded DNA, leaving an apurinic site.</text>
        <dbReference type="EC" id="3.2.2.31"/>
    </reaction>
</comment>
<dbReference type="GO" id="GO:0035485">
    <property type="term" value="F:adenine/guanine mispair binding"/>
    <property type="evidence" value="ECO:0007669"/>
    <property type="project" value="TreeGrafter"/>
</dbReference>
<dbReference type="InterPro" id="IPR044298">
    <property type="entry name" value="MIG/MutY"/>
</dbReference>
<dbReference type="InterPro" id="IPR023170">
    <property type="entry name" value="HhH_base_excis_C"/>
</dbReference>
<keyword evidence="6" id="KW-0004">4Fe-4S</keyword>
<dbReference type="InterPro" id="IPR003651">
    <property type="entry name" value="Endonuclease3_FeS-loop_motif"/>
</dbReference>
<dbReference type="AlphaFoldDB" id="A0A7X1ZE00"/>
<dbReference type="GO" id="GO:0006284">
    <property type="term" value="P:base-excision repair"/>
    <property type="evidence" value="ECO:0007669"/>
    <property type="project" value="UniProtKB-UniRule"/>
</dbReference>